<proteinExistence type="predicted"/>
<protein>
    <submittedName>
        <fullName evidence="1">DNA-packaging protein</fullName>
    </submittedName>
</protein>
<dbReference type="EMBL" id="JBHSZP010000049">
    <property type="protein sequence ID" value="MFC7091882.1"/>
    <property type="molecule type" value="Genomic_DNA"/>
</dbReference>
<organism evidence="1 2">
    <name type="scientific">Halomonas salifodinae</name>
    <dbReference type="NCBI Taxonomy" id="438745"/>
    <lineage>
        <taxon>Bacteria</taxon>
        <taxon>Pseudomonadati</taxon>
        <taxon>Pseudomonadota</taxon>
        <taxon>Gammaproteobacteria</taxon>
        <taxon>Oceanospirillales</taxon>
        <taxon>Halomonadaceae</taxon>
        <taxon>Halomonas</taxon>
    </lineage>
</organism>
<comment type="caution">
    <text evidence="1">The sequence shown here is derived from an EMBL/GenBank/DDBJ whole genome shotgun (WGS) entry which is preliminary data.</text>
</comment>
<accession>A0ABW2F1F1</accession>
<dbReference type="RefSeq" id="WP_346064140.1">
    <property type="nucleotide sequence ID" value="NZ_BAAADR010000045.1"/>
</dbReference>
<dbReference type="Proteomes" id="UP001596411">
    <property type="component" value="Unassembled WGS sequence"/>
</dbReference>
<gene>
    <name evidence="1" type="ORF">ACFQH5_20260</name>
</gene>
<evidence type="ECO:0000313" key="2">
    <source>
        <dbReference type="Proteomes" id="UP001596411"/>
    </source>
</evidence>
<keyword evidence="2" id="KW-1185">Reference proteome</keyword>
<dbReference type="Pfam" id="PF16677">
    <property type="entry name" value="GP3_package"/>
    <property type="match status" value="1"/>
</dbReference>
<reference evidence="2" key="1">
    <citation type="journal article" date="2019" name="Int. J. Syst. Evol. Microbiol.">
        <title>The Global Catalogue of Microorganisms (GCM) 10K type strain sequencing project: providing services to taxonomists for standard genome sequencing and annotation.</title>
        <authorList>
            <consortium name="The Broad Institute Genomics Platform"/>
            <consortium name="The Broad Institute Genome Sequencing Center for Infectious Disease"/>
            <person name="Wu L."/>
            <person name="Ma J."/>
        </authorList>
    </citation>
    <scope>NUCLEOTIDE SEQUENCE [LARGE SCALE GENOMIC DNA]</scope>
    <source>
        <strain evidence="2">CGMCC 1.13666</strain>
    </source>
</reference>
<dbReference type="Gene3D" id="1.10.132.80">
    <property type="match status" value="1"/>
</dbReference>
<dbReference type="InterPro" id="IPR032066">
    <property type="entry name" value="GP3_package"/>
</dbReference>
<sequence length="159" mass="17778">MAAPKGNQFWKARTKHGRDKLFASAEVLWAACCEYFQWVEKNPLWESKPFHHQGEIVTATVPKMRAMTLDGLCIFLDIDPTTWRDWRSAEDFSPIVTRVESIIRDQKFSGAAADLLNASIIARDLGLKDANSHEHTGANGGPIETVTRVELVADTGDDH</sequence>
<name>A0ABW2F1F1_9GAMM</name>
<evidence type="ECO:0000313" key="1">
    <source>
        <dbReference type="EMBL" id="MFC7091882.1"/>
    </source>
</evidence>